<feature type="transmembrane region" description="Helical" evidence="7">
    <location>
        <begin position="33"/>
        <end position="54"/>
    </location>
</feature>
<evidence type="ECO:0000256" key="6">
    <source>
        <dbReference type="SAM" id="MobiDB-lite"/>
    </source>
</evidence>
<dbReference type="GO" id="GO:0017110">
    <property type="term" value="F:nucleoside diphosphate phosphatase activity"/>
    <property type="evidence" value="ECO:0007669"/>
    <property type="project" value="UniProtKB-EC"/>
</dbReference>
<keyword evidence="2" id="KW-0378">Hydrolase</keyword>
<dbReference type="PANTHER" id="PTHR11782">
    <property type="entry name" value="ADENOSINE/GUANOSINE DIPHOSPHATASE"/>
    <property type="match status" value="1"/>
</dbReference>
<evidence type="ECO:0000256" key="3">
    <source>
        <dbReference type="ARBA" id="ARBA00038863"/>
    </source>
</evidence>
<dbReference type="FunFam" id="3.30.420.40:FF:000052">
    <property type="entry name" value="Ectonucleoside triphosphate diphosphohydrolase 5"/>
    <property type="match status" value="1"/>
</dbReference>
<comment type="similarity">
    <text evidence="1">Belongs to the GDA1/CD39 NTPase family.</text>
</comment>
<dbReference type="InterPro" id="IPR000407">
    <property type="entry name" value="GDA1_CD39_NTPase"/>
</dbReference>
<proteinExistence type="inferred from homology"/>
<evidence type="ECO:0000256" key="7">
    <source>
        <dbReference type="SAM" id="Phobius"/>
    </source>
</evidence>
<organism evidence="8 9">
    <name type="scientific">Hypothenemus hampei</name>
    <name type="common">Coffee berry borer</name>
    <dbReference type="NCBI Taxonomy" id="57062"/>
    <lineage>
        <taxon>Eukaryota</taxon>
        <taxon>Metazoa</taxon>
        <taxon>Ecdysozoa</taxon>
        <taxon>Arthropoda</taxon>
        <taxon>Hexapoda</taxon>
        <taxon>Insecta</taxon>
        <taxon>Pterygota</taxon>
        <taxon>Neoptera</taxon>
        <taxon>Endopterygota</taxon>
        <taxon>Coleoptera</taxon>
        <taxon>Polyphaga</taxon>
        <taxon>Cucujiformia</taxon>
        <taxon>Curculionidae</taxon>
        <taxon>Scolytinae</taxon>
        <taxon>Hypothenemus</taxon>
    </lineage>
</organism>
<evidence type="ECO:0000256" key="4">
    <source>
        <dbReference type="PIRSR" id="PIRSR600407-1"/>
    </source>
</evidence>
<keyword evidence="5" id="KW-0547">Nucleotide-binding</keyword>
<accession>A0ABD1F291</accession>
<dbReference type="Gene3D" id="3.30.420.40">
    <property type="match status" value="1"/>
</dbReference>
<keyword evidence="5" id="KW-0067">ATP-binding</keyword>
<feature type="active site" description="Proton acceptor" evidence="4">
    <location>
        <position position="205"/>
    </location>
</feature>
<dbReference type="Pfam" id="PF01150">
    <property type="entry name" value="GDA1_CD39"/>
    <property type="match status" value="1"/>
</dbReference>
<name>A0ABD1F291_HYPHA</name>
<evidence type="ECO:0000256" key="5">
    <source>
        <dbReference type="PIRSR" id="PIRSR600407-2"/>
    </source>
</evidence>
<dbReference type="EC" id="3.6.1.6" evidence="3"/>
<evidence type="ECO:0000256" key="1">
    <source>
        <dbReference type="ARBA" id="ARBA00009283"/>
    </source>
</evidence>
<dbReference type="Proteomes" id="UP001566132">
    <property type="component" value="Unassembled WGS sequence"/>
</dbReference>
<keyword evidence="7" id="KW-1133">Transmembrane helix</keyword>
<feature type="region of interest" description="Disordered" evidence="6">
    <location>
        <begin position="1"/>
        <end position="28"/>
    </location>
</feature>
<gene>
    <name evidence="8" type="ORF">ABEB36_005716</name>
</gene>
<dbReference type="AlphaFoldDB" id="A0ABD1F291"/>
<sequence length="474" mass="53116">MANNELRKRKVKEYNEKATGRKRKPKQVSSSSIQTPLLCLIISGTVLTTFLILYTDQIPWYIGSKMVDDLAKRFLGYYKPVHAVILDAGSTGSRVLAYTFHKSYFGNNLVLDKELFEYNKPGLSSFAAEPAKAVQKIAELLELAKKEIPKEYWNKTPLVLKATAGLRILPEEQADNLLNGIRELFKKSPFLTDENSVEIMDGTDEGIFSWFTVNFLLNRLNSNPANTVAALDLGGGSTQVTFAALTPASLQDKENIHKAIAPTGSIPVFTYSYLGLGLKAAQKAVISYNNGDKLNVTCECVNTIIKDKKFHYHGDDYYVSGPQDDYPVSKRIGDDLTVGEDIPVVNLAKCSKIIENYIHEISSKRRPPEELPSKTIFAFSYYYDKASQAGLIDFYKGGQVKVEDFKKQAERTCHEANVEQPFICMDMTFIWLLLEKGFGLSLDTKIYLYKKIGGHEISWALGAAYDVLRKTNVI</sequence>
<dbReference type="EMBL" id="JBDJPC010000004">
    <property type="protein sequence ID" value="KAL1506332.1"/>
    <property type="molecule type" value="Genomic_DNA"/>
</dbReference>
<dbReference type="CDD" id="cd24046">
    <property type="entry name" value="ASKHA_NBD_NTPDase5-like"/>
    <property type="match status" value="1"/>
</dbReference>
<evidence type="ECO:0000313" key="9">
    <source>
        <dbReference type="Proteomes" id="UP001566132"/>
    </source>
</evidence>
<comment type="caution">
    <text evidence="8">The sequence shown here is derived from an EMBL/GenBank/DDBJ whole genome shotgun (WGS) entry which is preliminary data.</text>
</comment>
<feature type="binding site" evidence="5">
    <location>
        <begin position="235"/>
        <end position="239"/>
    </location>
    <ligand>
        <name>ATP</name>
        <dbReference type="ChEBI" id="CHEBI:30616"/>
    </ligand>
</feature>
<dbReference type="Gene3D" id="3.30.420.150">
    <property type="entry name" value="Exopolyphosphatase. Domain 2"/>
    <property type="match status" value="1"/>
</dbReference>
<evidence type="ECO:0000256" key="2">
    <source>
        <dbReference type="ARBA" id="ARBA00022801"/>
    </source>
</evidence>
<keyword evidence="9" id="KW-1185">Reference proteome</keyword>
<evidence type="ECO:0000313" key="8">
    <source>
        <dbReference type="EMBL" id="KAL1506332.1"/>
    </source>
</evidence>
<reference evidence="8 9" key="1">
    <citation type="submission" date="2024-05" db="EMBL/GenBank/DDBJ databases">
        <title>Genetic variation in Jamaican populations of the coffee berry borer (Hypothenemus hampei).</title>
        <authorList>
            <person name="Errbii M."/>
            <person name="Myrie A."/>
        </authorList>
    </citation>
    <scope>NUCLEOTIDE SEQUENCE [LARGE SCALE GENOMIC DNA]</scope>
    <source>
        <strain evidence="8">JA-Hopewell-2020-01-JO</strain>
        <tissue evidence="8">Whole body</tissue>
    </source>
</reference>
<keyword evidence="7" id="KW-0812">Transmembrane</keyword>
<protein>
    <recommendedName>
        <fullName evidence="3">nucleoside diphosphate phosphatase</fullName>
        <ecNumber evidence="3">3.6.1.6</ecNumber>
    </recommendedName>
</protein>
<keyword evidence="7" id="KW-0472">Membrane</keyword>
<dbReference type="PANTHER" id="PTHR11782:SF127">
    <property type="entry name" value="NTPASE, ISOFORM F"/>
    <property type="match status" value="1"/>
</dbReference>